<protein>
    <submittedName>
        <fullName evidence="1">Uncharacterized protein</fullName>
    </submittedName>
</protein>
<evidence type="ECO:0000313" key="1">
    <source>
        <dbReference type="EMBL" id="QHT92979.1"/>
    </source>
</evidence>
<sequence>MEELQVYQVSPLDRSSIYTTEYWTNQLSNGKSVTVLYTLQCDDGVFQFEITDEEKEQLLQKDHIIVNDWNASVEEVGMGWDFEHKIQNEESYTVEEIEEIKQLMYVCNGYDNEDNDFNQDIMEENSWSMNDTIYEIYSKCEFECMS</sequence>
<dbReference type="EMBL" id="MN740199">
    <property type="protein sequence ID" value="QHT92979.1"/>
    <property type="molecule type" value="Genomic_DNA"/>
</dbReference>
<proteinExistence type="predicted"/>
<dbReference type="AlphaFoldDB" id="A0A6C0IJI8"/>
<organism evidence="1">
    <name type="scientific">viral metagenome</name>
    <dbReference type="NCBI Taxonomy" id="1070528"/>
    <lineage>
        <taxon>unclassified sequences</taxon>
        <taxon>metagenomes</taxon>
        <taxon>organismal metagenomes</taxon>
    </lineage>
</organism>
<reference evidence="1" key="1">
    <citation type="journal article" date="2020" name="Nature">
        <title>Giant virus diversity and host interactions through global metagenomics.</title>
        <authorList>
            <person name="Schulz F."/>
            <person name="Roux S."/>
            <person name="Paez-Espino D."/>
            <person name="Jungbluth S."/>
            <person name="Walsh D.A."/>
            <person name="Denef V.J."/>
            <person name="McMahon K.D."/>
            <person name="Konstantinidis K.T."/>
            <person name="Eloe-Fadrosh E.A."/>
            <person name="Kyrpides N.C."/>
            <person name="Woyke T."/>
        </authorList>
    </citation>
    <scope>NUCLEOTIDE SEQUENCE</scope>
    <source>
        <strain evidence="1">GVMAG-M-3300023210-19</strain>
    </source>
</reference>
<accession>A0A6C0IJI8</accession>
<name>A0A6C0IJI8_9ZZZZ</name>